<evidence type="ECO:0000256" key="3">
    <source>
        <dbReference type="ARBA" id="ARBA00023015"/>
    </source>
</evidence>
<dbReference type="SUPFAM" id="SSF47413">
    <property type="entry name" value="lambda repressor-like DNA-binding domains"/>
    <property type="match status" value="1"/>
</dbReference>
<dbReference type="PANTHER" id="PTHR30146:SF150">
    <property type="entry name" value="ARABINOSE METABOLISM TRANSCRIPTIONAL REPRESSOR"/>
    <property type="match status" value="1"/>
</dbReference>
<proteinExistence type="predicted"/>
<dbReference type="Pfam" id="PF13377">
    <property type="entry name" value="Peripla_BP_3"/>
    <property type="match status" value="1"/>
</dbReference>
<keyword evidence="6 7" id="KW-0804">Transcription</keyword>
<evidence type="ECO:0000313" key="10">
    <source>
        <dbReference type="Proteomes" id="UP000277864"/>
    </source>
</evidence>
<evidence type="ECO:0000256" key="4">
    <source>
        <dbReference type="ARBA" id="ARBA00023125"/>
    </source>
</evidence>
<dbReference type="Gene3D" id="1.10.260.40">
    <property type="entry name" value="lambda repressor-like DNA-binding domains"/>
    <property type="match status" value="1"/>
</dbReference>
<name>A0A429Z9V8_9ENTE</name>
<dbReference type="PRINTS" id="PR00036">
    <property type="entry name" value="HTHLACI"/>
</dbReference>
<gene>
    <name evidence="9" type="primary">ccpA</name>
    <name evidence="9" type="ORF">C7P63_03830</name>
</gene>
<evidence type="ECO:0000256" key="2">
    <source>
        <dbReference type="ARBA" id="ARBA00022491"/>
    </source>
</evidence>
<dbReference type="NCBIfam" id="TIGR01481">
    <property type="entry name" value="ccpA"/>
    <property type="match status" value="1"/>
</dbReference>
<keyword evidence="5 7" id="KW-0010">Activator</keyword>
<dbReference type="SUPFAM" id="SSF53822">
    <property type="entry name" value="Periplasmic binding protein-like I"/>
    <property type="match status" value="1"/>
</dbReference>
<protein>
    <recommendedName>
        <fullName evidence="1 7">Catabolite control protein A</fullName>
    </recommendedName>
</protein>
<evidence type="ECO:0000256" key="6">
    <source>
        <dbReference type="ARBA" id="ARBA00023163"/>
    </source>
</evidence>
<keyword evidence="10" id="KW-1185">Reference proteome</keyword>
<evidence type="ECO:0000256" key="1">
    <source>
        <dbReference type="ARBA" id="ARBA00019435"/>
    </source>
</evidence>
<dbReference type="OrthoDB" id="9784962at2"/>
<sequence length="334" mass="36676">MERQTITIYDVAREAGVSMATVSRVVNGNPNVKPATRKKVLEVIERLDYRPNAVARGLASKKTTTVGVIIPDVSNIFFSSLARGIDDVATMYKYNIILANSDGDDQKEIQVLNNLLAKQVDGVIFMGMHITDALRGEFSRSKTPVVLASSIDPDDQVGSVNIDYKSATKEAVQLLADHGHQNIAFVSGSLLDPINGKERLIGYKEALQENELKYTEGLVFETKYEYKSGEQLAERILNCGVTAAYVVDDELAVGLTNGLTDRGIKIPEDFELITSNNSLLAEIARPSLTSISQPLYDIGAVSMRLLTKLMNKEEIDEKTVVLPHTIIQRDSTKA</sequence>
<dbReference type="CDD" id="cd01392">
    <property type="entry name" value="HTH_LacI"/>
    <property type="match status" value="1"/>
</dbReference>
<dbReference type="InterPro" id="IPR028082">
    <property type="entry name" value="Peripla_BP_I"/>
</dbReference>
<dbReference type="InterPro" id="IPR000843">
    <property type="entry name" value="HTH_LacI"/>
</dbReference>
<dbReference type="PROSITE" id="PS00356">
    <property type="entry name" value="HTH_LACI_1"/>
    <property type="match status" value="1"/>
</dbReference>
<dbReference type="PROSITE" id="PS50932">
    <property type="entry name" value="HTH_LACI_2"/>
    <property type="match status" value="1"/>
</dbReference>
<dbReference type="PANTHER" id="PTHR30146">
    <property type="entry name" value="LACI-RELATED TRANSCRIPTIONAL REPRESSOR"/>
    <property type="match status" value="1"/>
</dbReference>
<accession>A0A429Z9V8</accession>
<keyword evidence="4 7" id="KW-0238">DNA-binding</keyword>
<dbReference type="AlphaFoldDB" id="A0A429Z9V8"/>
<dbReference type="InterPro" id="IPR010982">
    <property type="entry name" value="Lambda_DNA-bd_dom_sf"/>
</dbReference>
<comment type="caution">
    <text evidence="9">The sequence shown here is derived from an EMBL/GenBank/DDBJ whole genome shotgun (WGS) entry which is preliminary data.</text>
</comment>
<feature type="domain" description="HTH lacI-type" evidence="8">
    <location>
        <begin position="6"/>
        <end position="60"/>
    </location>
</feature>
<dbReference type="InterPro" id="IPR046335">
    <property type="entry name" value="LacI/GalR-like_sensor"/>
</dbReference>
<dbReference type="Gene3D" id="3.40.50.2300">
    <property type="match status" value="2"/>
</dbReference>
<comment type="function">
    <text evidence="7">Global transcriptional regulator of carbon catabolite repression (CCR) and carbon catabolite activation (CCA), which ensures optimal energy usage under diverse conditions.</text>
</comment>
<evidence type="ECO:0000259" key="8">
    <source>
        <dbReference type="PROSITE" id="PS50932"/>
    </source>
</evidence>
<dbReference type="FunFam" id="3.40.50.2300:FF:000012">
    <property type="entry name" value="Catabolite control protein A"/>
    <property type="match status" value="1"/>
</dbReference>
<dbReference type="GO" id="GO:0000976">
    <property type="term" value="F:transcription cis-regulatory region binding"/>
    <property type="evidence" value="ECO:0007669"/>
    <property type="project" value="TreeGrafter"/>
</dbReference>
<dbReference type="Proteomes" id="UP000277864">
    <property type="component" value="Unassembled WGS sequence"/>
</dbReference>
<reference evidence="9 10" key="1">
    <citation type="submission" date="2018-03" db="EMBL/GenBank/DDBJ databases">
        <authorList>
            <person name="Gulvik C.A."/>
        </authorList>
    </citation>
    <scope>NUCLEOTIDE SEQUENCE [LARGE SCALE GENOMIC DNA]</scope>
    <source>
        <strain evidence="9 10">JCM 31581</strain>
    </source>
</reference>
<dbReference type="InterPro" id="IPR006377">
    <property type="entry name" value="CcpA"/>
</dbReference>
<dbReference type="SMART" id="SM00354">
    <property type="entry name" value="HTH_LACI"/>
    <property type="match status" value="1"/>
</dbReference>
<dbReference type="EMBL" id="PXZH01000001">
    <property type="protein sequence ID" value="RST90463.1"/>
    <property type="molecule type" value="Genomic_DNA"/>
</dbReference>
<evidence type="ECO:0000256" key="5">
    <source>
        <dbReference type="ARBA" id="ARBA00023159"/>
    </source>
</evidence>
<organism evidence="9 10">
    <name type="scientific">Vagococcus humatus</name>
    <dbReference type="NCBI Taxonomy" id="1889241"/>
    <lineage>
        <taxon>Bacteria</taxon>
        <taxon>Bacillati</taxon>
        <taxon>Bacillota</taxon>
        <taxon>Bacilli</taxon>
        <taxon>Lactobacillales</taxon>
        <taxon>Enterococcaceae</taxon>
        <taxon>Vagococcus</taxon>
    </lineage>
</organism>
<keyword evidence="3 7" id="KW-0805">Transcription regulation</keyword>
<dbReference type="GO" id="GO:0003700">
    <property type="term" value="F:DNA-binding transcription factor activity"/>
    <property type="evidence" value="ECO:0007669"/>
    <property type="project" value="TreeGrafter"/>
</dbReference>
<dbReference type="CDD" id="cd06298">
    <property type="entry name" value="PBP1_CcpA"/>
    <property type="match status" value="1"/>
</dbReference>
<evidence type="ECO:0000313" key="9">
    <source>
        <dbReference type="EMBL" id="RST90463.1"/>
    </source>
</evidence>
<evidence type="ECO:0000256" key="7">
    <source>
        <dbReference type="RuleBase" id="RU368079"/>
    </source>
</evidence>
<dbReference type="Pfam" id="PF00356">
    <property type="entry name" value="LacI"/>
    <property type="match status" value="1"/>
</dbReference>
<dbReference type="RefSeq" id="WP_125943070.1">
    <property type="nucleotide sequence ID" value="NZ_PXZH01000001.1"/>
</dbReference>
<keyword evidence="2 7" id="KW-0678">Repressor</keyword>
<dbReference type="FunFam" id="1.10.260.40:FF:000002">
    <property type="entry name" value="HTH-type transcriptional repressor PurR"/>
    <property type="match status" value="1"/>
</dbReference>